<name>A0A1W0X1L0_HYPEX</name>
<feature type="signal peptide" evidence="2">
    <location>
        <begin position="1"/>
        <end position="29"/>
    </location>
</feature>
<evidence type="ECO:0000256" key="1">
    <source>
        <dbReference type="SAM" id="MobiDB-lite"/>
    </source>
</evidence>
<organism evidence="3 4">
    <name type="scientific">Hypsibius exemplaris</name>
    <name type="common">Freshwater tardigrade</name>
    <dbReference type="NCBI Taxonomy" id="2072580"/>
    <lineage>
        <taxon>Eukaryota</taxon>
        <taxon>Metazoa</taxon>
        <taxon>Ecdysozoa</taxon>
        <taxon>Tardigrada</taxon>
        <taxon>Eutardigrada</taxon>
        <taxon>Parachela</taxon>
        <taxon>Hypsibioidea</taxon>
        <taxon>Hypsibiidae</taxon>
        <taxon>Hypsibius</taxon>
    </lineage>
</organism>
<sequence length="121" mass="13258">MATRSPLNAGLYSLAVFLVFASVYPPASSQNRHGGTEILKTSHAPSARQSASPVNAQAEEEAECFVEVKQTRMVPGRCLPVGRRMMPHLCQSKDHQFIAMDNGCVSVLEKKARKTRETDQA</sequence>
<comment type="caution">
    <text evidence="3">The sequence shown here is derived from an EMBL/GenBank/DDBJ whole genome shotgun (WGS) entry which is preliminary data.</text>
</comment>
<feature type="region of interest" description="Disordered" evidence="1">
    <location>
        <begin position="27"/>
        <end position="55"/>
    </location>
</feature>
<evidence type="ECO:0008006" key="5">
    <source>
        <dbReference type="Google" id="ProtNLM"/>
    </source>
</evidence>
<reference evidence="4" key="1">
    <citation type="submission" date="2017-01" db="EMBL/GenBank/DDBJ databases">
        <title>Comparative genomics of anhydrobiosis in the tardigrade Hypsibius dujardini.</title>
        <authorList>
            <person name="Yoshida Y."/>
            <person name="Koutsovoulos G."/>
            <person name="Laetsch D."/>
            <person name="Stevens L."/>
            <person name="Kumar S."/>
            <person name="Horikawa D."/>
            <person name="Ishino K."/>
            <person name="Komine S."/>
            <person name="Tomita M."/>
            <person name="Blaxter M."/>
            <person name="Arakawa K."/>
        </authorList>
    </citation>
    <scope>NUCLEOTIDE SEQUENCE [LARGE SCALE GENOMIC DNA]</scope>
    <source>
        <strain evidence="4">Z151</strain>
    </source>
</reference>
<accession>A0A1W0X1L0</accession>
<dbReference type="Proteomes" id="UP000192578">
    <property type="component" value="Unassembled WGS sequence"/>
</dbReference>
<feature type="chain" id="PRO_5012235595" description="Kazal-like domain-containing protein" evidence="2">
    <location>
        <begin position="30"/>
        <end position="121"/>
    </location>
</feature>
<keyword evidence="4" id="KW-1185">Reference proteome</keyword>
<gene>
    <name evidence="3" type="ORF">BV898_04588</name>
</gene>
<protein>
    <recommendedName>
        <fullName evidence="5">Kazal-like domain-containing protein</fullName>
    </recommendedName>
</protein>
<dbReference type="EMBL" id="MTYJ01000023">
    <property type="protein sequence ID" value="OQV21379.1"/>
    <property type="molecule type" value="Genomic_DNA"/>
</dbReference>
<dbReference type="AlphaFoldDB" id="A0A1W0X1L0"/>
<evidence type="ECO:0000313" key="4">
    <source>
        <dbReference type="Proteomes" id="UP000192578"/>
    </source>
</evidence>
<proteinExistence type="predicted"/>
<evidence type="ECO:0000313" key="3">
    <source>
        <dbReference type="EMBL" id="OQV21379.1"/>
    </source>
</evidence>
<evidence type="ECO:0000256" key="2">
    <source>
        <dbReference type="SAM" id="SignalP"/>
    </source>
</evidence>
<dbReference type="OrthoDB" id="10537519at2759"/>
<keyword evidence="2" id="KW-0732">Signal</keyword>
<feature type="compositionally biased region" description="Polar residues" evidence="1">
    <location>
        <begin position="43"/>
        <end position="55"/>
    </location>
</feature>